<evidence type="ECO:0000259" key="4">
    <source>
        <dbReference type="PROSITE" id="PS50983"/>
    </source>
</evidence>
<comment type="similarity">
    <text evidence="1">Belongs to the bacterial solute-binding protein 8 family.</text>
</comment>
<feature type="coiled-coil region" evidence="2">
    <location>
        <begin position="161"/>
        <end position="188"/>
    </location>
</feature>
<accession>A0A1Q6R7C8</accession>
<dbReference type="STRING" id="626940.BHW43_03920"/>
<protein>
    <recommendedName>
        <fullName evidence="4">Fe/B12 periplasmic-binding domain-containing protein</fullName>
    </recommendedName>
</protein>
<keyword evidence="3" id="KW-0732">Signal</keyword>
<feature type="domain" description="Fe/B12 periplasmic-binding" evidence="4">
    <location>
        <begin position="52"/>
        <end position="311"/>
    </location>
</feature>
<dbReference type="EMBL" id="MNTG01000024">
    <property type="protein sequence ID" value="OLA38249.1"/>
    <property type="molecule type" value="Genomic_DNA"/>
</dbReference>
<feature type="signal peptide" evidence="3">
    <location>
        <begin position="1"/>
        <end position="24"/>
    </location>
</feature>
<keyword evidence="2" id="KW-0175">Coiled coil</keyword>
<proteinExistence type="inferred from homology"/>
<dbReference type="PROSITE" id="PS51257">
    <property type="entry name" value="PROKAR_LIPOPROTEIN"/>
    <property type="match status" value="1"/>
</dbReference>
<evidence type="ECO:0000256" key="1">
    <source>
        <dbReference type="ARBA" id="ARBA00008814"/>
    </source>
</evidence>
<gene>
    <name evidence="5" type="ORF">BHW43_03920</name>
</gene>
<dbReference type="SUPFAM" id="SSF53807">
    <property type="entry name" value="Helical backbone' metal receptor"/>
    <property type="match status" value="1"/>
</dbReference>
<dbReference type="InterPro" id="IPR002491">
    <property type="entry name" value="ABC_transptr_periplasmic_BD"/>
</dbReference>
<dbReference type="Gene3D" id="3.40.50.1980">
    <property type="entry name" value="Nitrogenase molybdenum iron protein domain"/>
    <property type="match status" value="2"/>
</dbReference>
<evidence type="ECO:0000256" key="3">
    <source>
        <dbReference type="SAM" id="SignalP"/>
    </source>
</evidence>
<sequence length="311" mass="33896">MKKIMFLVCLLLCLLLAGCGPQEKNTADSGKVLYTVTDATGTKLSFSEKPQRIVSLNVSADEILLDMVDSKRLAALSLLADDSGICSAGDKVKSVKGRAQGSNLESVLAMQPDLVIIPDYTVEPIQGLRSAGLKVYVCHTPNNVQDIFKFMKEIGSAVGEEAKGEEMAKNMESQLEAVRKQALQAAGEKPLNVLALSFTGPLGMRGTFSGVCYYAGVHNALDGMDIPYQGNLSEEKMLELNPELIITPSWDYSKKGDPEQFRQRILQNPAYKSIKAVKNGRVQSLHDNYLYSTSQYTVKAVHELAHAAYGI</sequence>
<name>A0A1Q6R7C8_9FIRM</name>
<dbReference type="InterPro" id="IPR050902">
    <property type="entry name" value="ABC_Transporter_SBP"/>
</dbReference>
<evidence type="ECO:0000313" key="6">
    <source>
        <dbReference type="Proteomes" id="UP000186777"/>
    </source>
</evidence>
<dbReference type="AlphaFoldDB" id="A0A1Q6R7C8"/>
<dbReference type="PROSITE" id="PS50983">
    <property type="entry name" value="FE_B12_PBP"/>
    <property type="match status" value="1"/>
</dbReference>
<dbReference type="PANTHER" id="PTHR30535">
    <property type="entry name" value="VITAMIN B12-BINDING PROTEIN"/>
    <property type="match status" value="1"/>
</dbReference>
<dbReference type="GO" id="GO:0071281">
    <property type="term" value="P:cellular response to iron ion"/>
    <property type="evidence" value="ECO:0007669"/>
    <property type="project" value="TreeGrafter"/>
</dbReference>
<dbReference type="RefSeq" id="WP_303679580.1">
    <property type="nucleotide sequence ID" value="NZ_DBEZXK010000014.1"/>
</dbReference>
<dbReference type="Proteomes" id="UP000186777">
    <property type="component" value="Unassembled WGS sequence"/>
</dbReference>
<dbReference type="PANTHER" id="PTHR30535:SF34">
    <property type="entry name" value="MOLYBDATE-BINDING PROTEIN MOLA"/>
    <property type="match status" value="1"/>
</dbReference>
<feature type="chain" id="PRO_5039320391" description="Fe/B12 periplasmic-binding domain-containing protein" evidence="3">
    <location>
        <begin position="25"/>
        <end position="311"/>
    </location>
</feature>
<evidence type="ECO:0000313" key="5">
    <source>
        <dbReference type="EMBL" id="OLA38249.1"/>
    </source>
</evidence>
<evidence type="ECO:0000256" key="2">
    <source>
        <dbReference type="SAM" id="Coils"/>
    </source>
</evidence>
<comment type="caution">
    <text evidence="5">The sequence shown here is derived from an EMBL/GenBank/DDBJ whole genome shotgun (WGS) entry which is preliminary data.</text>
</comment>
<dbReference type="Pfam" id="PF01497">
    <property type="entry name" value="Peripla_BP_2"/>
    <property type="match status" value="1"/>
</dbReference>
<organism evidence="5 6">
    <name type="scientific">Phascolarctobacterium succinatutens</name>
    <dbReference type="NCBI Taxonomy" id="626940"/>
    <lineage>
        <taxon>Bacteria</taxon>
        <taxon>Bacillati</taxon>
        <taxon>Bacillota</taxon>
        <taxon>Negativicutes</taxon>
        <taxon>Acidaminococcales</taxon>
        <taxon>Acidaminococcaceae</taxon>
        <taxon>Phascolarctobacterium</taxon>
    </lineage>
</organism>
<reference evidence="5 6" key="1">
    <citation type="journal article" date="2016" name="Nat. Biotechnol.">
        <title>Measurement of bacterial replication rates in microbial communities.</title>
        <authorList>
            <person name="Brown C.T."/>
            <person name="Olm M.R."/>
            <person name="Thomas B.C."/>
            <person name="Banfield J.F."/>
        </authorList>
    </citation>
    <scope>NUCLEOTIDE SEQUENCE [LARGE SCALE GENOMIC DNA]</scope>
    <source>
        <strain evidence="5">46_33</strain>
    </source>
</reference>